<dbReference type="PANTHER" id="PTHR39244:SF5">
    <property type="entry name" value="NATTERIN-3-LIKE"/>
    <property type="match status" value="1"/>
</dbReference>
<comment type="caution">
    <text evidence="1">The sequence shown here is derived from an EMBL/GenBank/DDBJ whole genome shotgun (WGS) entry which is preliminary data.</text>
</comment>
<gene>
    <name evidence="1" type="ORF">ECE50_002765</name>
</gene>
<dbReference type="PANTHER" id="PTHR39244">
    <property type="entry name" value="NATTERIN-4"/>
    <property type="match status" value="1"/>
</dbReference>
<dbReference type="Proteomes" id="UP000281028">
    <property type="component" value="Unassembled WGS sequence"/>
</dbReference>
<evidence type="ECO:0000313" key="1">
    <source>
        <dbReference type="EMBL" id="NSL85736.1"/>
    </source>
</evidence>
<dbReference type="PROSITE" id="PS51257">
    <property type="entry name" value="PROKAR_LIPOPROTEIN"/>
    <property type="match status" value="1"/>
</dbReference>
<protein>
    <submittedName>
        <fullName evidence="1">ETX/MTX2 family pore-forming toxin</fullName>
    </submittedName>
</protein>
<sequence length="424" mass="47193">MKKSLIAFALTLALFSCRKDLINDMPAATTANDSKTSINVLADSTGSGDISELAESPLKRFLNTQLFDAPTDDNESFYDILDFPVNIVVKENQNGNTYLTSQGLNKVLLLTQKQNDAESQKFYLYRMPLTGLLYIQSNVNGQKKLVSAGAYTNNPNKTVLYVKDGTSLTGAAWTFLKGGINGDAHILQNEDVLGTDDPNNPWSVYRKVIGSENASDIYFDKYRNQGKQEFEVRPVDDFRLESIEYINDETARLTQMPDFVVNWNYSNGTSLEQSMTTAFSQKATKTSTFNRTTNISLSISTEIKVKVPFLAEGKINTTLQTSTSFAYGKSESQEDQQSYNFPIRIAPKTAVTATATVGRYNMDVKYIATMRGVRTNKMIKVRGVWSGVDCIDVKVTVTERPLTGRGPVKTVILKKIPTTPFKFD</sequence>
<dbReference type="SUPFAM" id="SSF56973">
    <property type="entry name" value="Aerolisin/ETX pore-forming domain"/>
    <property type="match status" value="1"/>
</dbReference>
<dbReference type="CDD" id="cd20240">
    <property type="entry name" value="PFM_aerolysin-like"/>
    <property type="match status" value="1"/>
</dbReference>
<dbReference type="Pfam" id="PF03318">
    <property type="entry name" value="ETX_MTX2"/>
    <property type="match status" value="1"/>
</dbReference>
<organism evidence="1 2">
    <name type="scientific">Chitinophaga solisilvae</name>
    <dbReference type="NCBI Taxonomy" id="1233460"/>
    <lineage>
        <taxon>Bacteria</taxon>
        <taxon>Pseudomonadati</taxon>
        <taxon>Bacteroidota</taxon>
        <taxon>Chitinophagia</taxon>
        <taxon>Chitinophagales</taxon>
        <taxon>Chitinophagaceae</taxon>
        <taxon>Chitinophaga</taxon>
    </lineage>
</organism>
<accession>A0A9Q5D672</accession>
<dbReference type="OrthoDB" id="1307976at2"/>
<proteinExistence type="predicted"/>
<name>A0A9Q5D672_9BACT</name>
<evidence type="ECO:0000313" key="2">
    <source>
        <dbReference type="Proteomes" id="UP000281028"/>
    </source>
</evidence>
<dbReference type="AlphaFoldDB" id="A0A9Q5D672"/>
<dbReference type="InterPro" id="IPR053237">
    <property type="entry name" value="Natterin_C"/>
</dbReference>
<dbReference type="Gene3D" id="2.170.15.10">
    <property type="entry name" value="Proaerolysin, chain A, domain 3"/>
    <property type="match status" value="1"/>
</dbReference>
<reference evidence="1" key="1">
    <citation type="submission" date="2020-05" db="EMBL/GenBank/DDBJ databases">
        <title>Chitinophaga laudate sp. nov., isolated from a tropical peat swamp.</title>
        <authorList>
            <person name="Goh C.B.S."/>
            <person name="Lee M.S."/>
            <person name="Parimannan S."/>
            <person name="Pasbakhsh P."/>
            <person name="Yule C.M."/>
            <person name="Rajandas H."/>
            <person name="Loke S."/>
            <person name="Croft L."/>
            <person name="Tan J.B.L."/>
        </authorList>
    </citation>
    <scope>NUCLEOTIDE SEQUENCE</scope>
    <source>
        <strain evidence="1">Mgbs1</strain>
    </source>
</reference>
<keyword evidence="2" id="KW-1185">Reference proteome</keyword>
<dbReference type="InterPro" id="IPR004991">
    <property type="entry name" value="Aerolysin-like"/>
</dbReference>
<dbReference type="EMBL" id="RIAR02000001">
    <property type="protein sequence ID" value="NSL85736.1"/>
    <property type="molecule type" value="Genomic_DNA"/>
</dbReference>